<dbReference type="InterPro" id="IPR029064">
    <property type="entry name" value="Ribosomal_eL30-like_sf"/>
</dbReference>
<dbReference type="InterPro" id="IPR001537">
    <property type="entry name" value="SpoU_MeTrfase"/>
</dbReference>
<dbReference type="RefSeq" id="WP_243726675.1">
    <property type="nucleotide sequence ID" value="NZ_SLWS01000001.1"/>
</dbReference>
<keyword evidence="2 5" id="KW-0489">Methyltransferase</keyword>
<dbReference type="Pfam" id="PF08032">
    <property type="entry name" value="SpoU_sub_bind"/>
    <property type="match status" value="1"/>
</dbReference>
<accession>A0A4R2KGZ2</accession>
<reference evidence="5 6" key="1">
    <citation type="submission" date="2019-03" db="EMBL/GenBank/DDBJ databases">
        <title>Genomic Encyclopedia of Type Strains, Phase IV (KMG-IV): sequencing the most valuable type-strain genomes for metagenomic binning, comparative biology and taxonomic classification.</title>
        <authorList>
            <person name="Goeker M."/>
        </authorList>
    </citation>
    <scope>NUCLEOTIDE SEQUENCE [LARGE SCALE GENOMIC DNA]</scope>
    <source>
        <strain evidence="5 6">DSM 45934</strain>
    </source>
</reference>
<sequence>MGSPKDRFVTVYGRKPVLEALGDVTLQVDKVVLADTARGHAAREILDAASSRGVPVQRATAQRVKVLAGNGKQDQGVLADVVAPRMKLLTDALAGPRPPRGVLLLDGITTPANVGMILRTATAAGMGGIVVPRRGVAGIDPLVVKASAGVAFHAPVLRCATATEAAEQLHTAGYPLIALDAKAHSSLFSASLPSKAAFVLGSETAGVSDGVRALVDMWVSIPMRGGVESLNVASAAAVLCFEHLRRDSSTY</sequence>
<dbReference type="SUPFAM" id="SSF55315">
    <property type="entry name" value="L30e-like"/>
    <property type="match status" value="1"/>
</dbReference>
<dbReference type="AlphaFoldDB" id="A0A4R2KGZ2"/>
<dbReference type="PANTHER" id="PTHR46429:SF1">
    <property type="entry name" value="23S RRNA (GUANOSINE-2'-O-)-METHYLTRANSFERASE RLMB"/>
    <property type="match status" value="1"/>
</dbReference>
<dbReference type="Pfam" id="PF00588">
    <property type="entry name" value="SpoU_methylase"/>
    <property type="match status" value="1"/>
</dbReference>
<evidence type="ECO:0000313" key="6">
    <source>
        <dbReference type="Proteomes" id="UP000295680"/>
    </source>
</evidence>
<keyword evidence="3 5" id="KW-0808">Transferase</keyword>
<evidence type="ECO:0000259" key="4">
    <source>
        <dbReference type="SMART" id="SM00967"/>
    </source>
</evidence>
<dbReference type="CDD" id="cd18095">
    <property type="entry name" value="SpoU-like_rRNA-MTase"/>
    <property type="match status" value="1"/>
</dbReference>
<comment type="caution">
    <text evidence="5">The sequence shown here is derived from an EMBL/GenBank/DDBJ whole genome shotgun (WGS) entry which is preliminary data.</text>
</comment>
<dbReference type="GO" id="GO:0005829">
    <property type="term" value="C:cytosol"/>
    <property type="evidence" value="ECO:0007669"/>
    <property type="project" value="TreeGrafter"/>
</dbReference>
<name>A0A4R2KGZ2_9PSEU</name>
<dbReference type="GO" id="GO:0008173">
    <property type="term" value="F:RNA methyltransferase activity"/>
    <property type="evidence" value="ECO:0007669"/>
    <property type="project" value="InterPro"/>
</dbReference>
<dbReference type="InterPro" id="IPR029026">
    <property type="entry name" value="tRNA_m1G_MTases_N"/>
</dbReference>
<proteinExistence type="inferred from homology"/>
<dbReference type="EMBL" id="SLWS01000001">
    <property type="protein sequence ID" value="TCO65705.1"/>
    <property type="molecule type" value="Genomic_DNA"/>
</dbReference>
<dbReference type="GO" id="GO:0003723">
    <property type="term" value="F:RNA binding"/>
    <property type="evidence" value="ECO:0007669"/>
    <property type="project" value="InterPro"/>
</dbReference>
<dbReference type="GO" id="GO:0032259">
    <property type="term" value="P:methylation"/>
    <property type="evidence" value="ECO:0007669"/>
    <property type="project" value="UniProtKB-KW"/>
</dbReference>
<keyword evidence="6" id="KW-1185">Reference proteome</keyword>
<organism evidence="5 6">
    <name type="scientific">Actinocrispum wychmicini</name>
    <dbReference type="NCBI Taxonomy" id="1213861"/>
    <lineage>
        <taxon>Bacteria</taxon>
        <taxon>Bacillati</taxon>
        <taxon>Actinomycetota</taxon>
        <taxon>Actinomycetes</taxon>
        <taxon>Pseudonocardiales</taxon>
        <taxon>Pseudonocardiaceae</taxon>
        <taxon>Actinocrispum</taxon>
    </lineage>
</organism>
<dbReference type="Gene3D" id="3.40.1280.10">
    <property type="match status" value="1"/>
</dbReference>
<feature type="domain" description="RNA 2-O ribose methyltransferase substrate binding" evidence="4">
    <location>
        <begin position="10"/>
        <end position="87"/>
    </location>
</feature>
<evidence type="ECO:0000256" key="1">
    <source>
        <dbReference type="ARBA" id="ARBA00007228"/>
    </source>
</evidence>
<gene>
    <name evidence="5" type="ORF">EV192_1011497</name>
</gene>
<dbReference type="Proteomes" id="UP000295680">
    <property type="component" value="Unassembled WGS sequence"/>
</dbReference>
<comment type="similarity">
    <text evidence="1">Belongs to the class IV-like SAM-binding methyltransferase superfamily. RNA methyltransferase TrmH family.</text>
</comment>
<evidence type="ECO:0000256" key="2">
    <source>
        <dbReference type="ARBA" id="ARBA00022603"/>
    </source>
</evidence>
<dbReference type="InterPro" id="IPR029028">
    <property type="entry name" value="Alpha/beta_knot_MTases"/>
</dbReference>
<dbReference type="SMART" id="SM00967">
    <property type="entry name" value="SpoU_sub_bind"/>
    <property type="match status" value="1"/>
</dbReference>
<dbReference type="GO" id="GO:0006396">
    <property type="term" value="P:RNA processing"/>
    <property type="evidence" value="ECO:0007669"/>
    <property type="project" value="InterPro"/>
</dbReference>
<dbReference type="InterPro" id="IPR004441">
    <property type="entry name" value="rRNA_MeTrfase_TrmH"/>
</dbReference>
<dbReference type="InterPro" id="IPR013123">
    <property type="entry name" value="SpoU_subst-bd"/>
</dbReference>
<dbReference type="Gene3D" id="3.30.1330.30">
    <property type="match status" value="1"/>
</dbReference>
<dbReference type="PANTHER" id="PTHR46429">
    <property type="entry name" value="23S RRNA (GUANOSINE-2'-O-)-METHYLTRANSFERASE RLMB"/>
    <property type="match status" value="1"/>
</dbReference>
<protein>
    <submittedName>
        <fullName evidence="5">23S rRNA (Guanosine2251-2'-O)-methyltransferase</fullName>
    </submittedName>
</protein>
<evidence type="ECO:0000313" key="5">
    <source>
        <dbReference type="EMBL" id="TCO65705.1"/>
    </source>
</evidence>
<dbReference type="SUPFAM" id="SSF75217">
    <property type="entry name" value="alpha/beta knot"/>
    <property type="match status" value="1"/>
</dbReference>
<evidence type="ECO:0000256" key="3">
    <source>
        <dbReference type="ARBA" id="ARBA00022679"/>
    </source>
</evidence>